<evidence type="ECO:0000256" key="7">
    <source>
        <dbReference type="PROSITE-ProRule" id="PRU00047"/>
    </source>
</evidence>
<keyword evidence="7" id="KW-0862">Zinc</keyword>
<feature type="compositionally biased region" description="Polar residues" evidence="8">
    <location>
        <begin position="1014"/>
        <end position="1027"/>
    </location>
</feature>
<dbReference type="SUPFAM" id="SSF57756">
    <property type="entry name" value="Retrovirus zinc finger-like domains"/>
    <property type="match status" value="1"/>
</dbReference>
<dbReference type="GO" id="GO:0051213">
    <property type="term" value="F:dioxygenase activity"/>
    <property type="evidence" value="ECO:0007669"/>
    <property type="project" value="UniProtKB-KW"/>
</dbReference>
<accession>A0A8H3UZ10</accession>
<gene>
    <name evidence="12" type="ORF">EG327_007432</name>
</gene>
<feature type="compositionally biased region" description="Acidic residues" evidence="8">
    <location>
        <begin position="1263"/>
        <end position="1286"/>
    </location>
</feature>
<comment type="caution">
    <text evidence="12">The sequence shown here is derived from an EMBL/GenBank/DDBJ whole genome shotgun (WGS) entry which is preliminary data.</text>
</comment>
<keyword evidence="13" id="KW-1185">Reference proteome</keyword>
<feature type="region of interest" description="Disordered" evidence="8">
    <location>
        <begin position="985"/>
        <end position="1033"/>
    </location>
</feature>
<dbReference type="GO" id="GO:0008270">
    <property type="term" value="F:zinc ion binding"/>
    <property type="evidence" value="ECO:0007669"/>
    <property type="project" value="UniProtKB-KW"/>
</dbReference>
<dbReference type="SMART" id="SM00225">
    <property type="entry name" value="BTB"/>
    <property type="match status" value="1"/>
</dbReference>
<feature type="compositionally biased region" description="Basic and acidic residues" evidence="8">
    <location>
        <begin position="1244"/>
        <end position="1262"/>
    </location>
</feature>
<dbReference type="PANTHER" id="PTHR10696:SF25">
    <property type="entry name" value="OXIDOREDUCTASE AIM17-RELATED"/>
    <property type="match status" value="1"/>
</dbReference>
<evidence type="ECO:0000256" key="1">
    <source>
        <dbReference type="ARBA" id="ARBA00001954"/>
    </source>
</evidence>
<dbReference type="GO" id="GO:0045329">
    <property type="term" value="P:carnitine biosynthetic process"/>
    <property type="evidence" value="ECO:0007669"/>
    <property type="project" value="TreeGrafter"/>
</dbReference>
<dbReference type="InterPro" id="IPR042098">
    <property type="entry name" value="TauD-like_sf"/>
</dbReference>
<keyword evidence="5" id="KW-0560">Oxidoreductase</keyword>
<dbReference type="InterPro" id="IPR011333">
    <property type="entry name" value="SKP1/BTB/POZ_sf"/>
</dbReference>
<protein>
    <submittedName>
        <fullName evidence="12">Uncharacterized protein</fullName>
    </submittedName>
</protein>
<evidence type="ECO:0000256" key="9">
    <source>
        <dbReference type="SAM" id="SignalP"/>
    </source>
</evidence>
<evidence type="ECO:0000256" key="2">
    <source>
        <dbReference type="ARBA" id="ARBA00008654"/>
    </source>
</evidence>
<feature type="region of interest" description="Disordered" evidence="8">
    <location>
        <begin position="948"/>
        <end position="972"/>
    </location>
</feature>
<dbReference type="GO" id="GO:0005739">
    <property type="term" value="C:mitochondrion"/>
    <property type="evidence" value="ECO:0007669"/>
    <property type="project" value="TreeGrafter"/>
</dbReference>
<evidence type="ECO:0000256" key="4">
    <source>
        <dbReference type="ARBA" id="ARBA00022964"/>
    </source>
</evidence>
<dbReference type="PROSITE" id="PS50158">
    <property type="entry name" value="ZF_CCHC"/>
    <property type="match status" value="1"/>
</dbReference>
<feature type="domain" description="BTB" evidence="10">
    <location>
        <begin position="635"/>
        <end position="706"/>
    </location>
</feature>
<dbReference type="EMBL" id="WNWR01000445">
    <property type="protein sequence ID" value="KAE9978345.1"/>
    <property type="molecule type" value="Genomic_DNA"/>
</dbReference>
<dbReference type="CDD" id="cd00250">
    <property type="entry name" value="CAS_like"/>
    <property type="match status" value="1"/>
</dbReference>
<evidence type="ECO:0000256" key="6">
    <source>
        <dbReference type="ARBA" id="ARBA00023004"/>
    </source>
</evidence>
<evidence type="ECO:0000313" key="13">
    <source>
        <dbReference type="Proteomes" id="UP000490939"/>
    </source>
</evidence>
<dbReference type="GO" id="GO:0003676">
    <property type="term" value="F:nucleic acid binding"/>
    <property type="evidence" value="ECO:0007669"/>
    <property type="project" value="InterPro"/>
</dbReference>
<evidence type="ECO:0000259" key="10">
    <source>
        <dbReference type="PROSITE" id="PS50097"/>
    </source>
</evidence>
<evidence type="ECO:0000256" key="8">
    <source>
        <dbReference type="SAM" id="MobiDB-lite"/>
    </source>
</evidence>
<dbReference type="InterPro" id="IPR050411">
    <property type="entry name" value="AlphaKG_dependent_hydroxylases"/>
</dbReference>
<dbReference type="Gene3D" id="3.30.710.10">
    <property type="entry name" value="Potassium Channel Kv1.1, Chain A"/>
    <property type="match status" value="1"/>
</dbReference>
<feature type="chain" id="PRO_5034270122" evidence="9">
    <location>
        <begin position="24"/>
        <end position="1304"/>
    </location>
</feature>
<evidence type="ECO:0000256" key="5">
    <source>
        <dbReference type="ARBA" id="ARBA00023002"/>
    </source>
</evidence>
<dbReference type="Gene3D" id="3.30.2020.30">
    <property type="match status" value="1"/>
</dbReference>
<keyword evidence="7" id="KW-0863">Zinc-finger</keyword>
<evidence type="ECO:0000313" key="12">
    <source>
        <dbReference type="EMBL" id="KAE9978345.1"/>
    </source>
</evidence>
<dbReference type="Gene3D" id="3.60.130.10">
    <property type="entry name" value="Clavaminate synthase-like"/>
    <property type="match status" value="1"/>
</dbReference>
<dbReference type="InterPro" id="IPR003819">
    <property type="entry name" value="TauD/TfdA-like"/>
</dbReference>
<dbReference type="PANTHER" id="PTHR10696">
    <property type="entry name" value="GAMMA-BUTYROBETAINE HYDROXYLASE-RELATED"/>
    <property type="match status" value="1"/>
</dbReference>
<dbReference type="InterPro" id="IPR001878">
    <property type="entry name" value="Znf_CCHC"/>
</dbReference>
<organism evidence="12 13">
    <name type="scientific">Venturia inaequalis</name>
    <name type="common">Apple scab fungus</name>
    <dbReference type="NCBI Taxonomy" id="5025"/>
    <lineage>
        <taxon>Eukaryota</taxon>
        <taxon>Fungi</taxon>
        <taxon>Dikarya</taxon>
        <taxon>Ascomycota</taxon>
        <taxon>Pezizomycotina</taxon>
        <taxon>Dothideomycetes</taxon>
        <taxon>Pleosporomycetidae</taxon>
        <taxon>Venturiales</taxon>
        <taxon>Venturiaceae</taxon>
        <taxon>Venturia</taxon>
    </lineage>
</organism>
<feature type="domain" description="CCHC-type" evidence="11">
    <location>
        <begin position="591"/>
        <end position="605"/>
    </location>
</feature>
<evidence type="ECO:0000259" key="11">
    <source>
        <dbReference type="PROSITE" id="PS50158"/>
    </source>
</evidence>
<keyword evidence="9" id="KW-0732">Signal</keyword>
<dbReference type="Proteomes" id="UP000490939">
    <property type="component" value="Unassembled WGS sequence"/>
</dbReference>
<evidence type="ECO:0000256" key="3">
    <source>
        <dbReference type="ARBA" id="ARBA00022723"/>
    </source>
</evidence>
<proteinExistence type="inferred from homology"/>
<comment type="cofactor">
    <cofactor evidence="1">
        <name>Fe(2+)</name>
        <dbReference type="ChEBI" id="CHEBI:29033"/>
    </cofactor>
</comment>
<dbReference type="SUPFAM" id="SSF51197">
    <property type="entry name" value="Clavaminate synthase-like"/>
    <property type="match status" value="1"/>
</dbReference>
<feature type="region of interest" description="Disordered" evidence="8">
    <location>
        <begin position="1232"/>
        <end position="1290"/>
    </location>
</feature>
<dbReference type="Pfam" id="PF02668">
    <property type="entry name" value="TauD"/>
    <property type="match status" value="1"/>
</dbReference>
<keyword evidence="4" id="KW-0223">Dioxygenase</keyword>
<dbReference type="InterPro" id="IPR036875">
    <property type="entry name" value="Znf_CCHC_sf"/>
</dbReference>
<dbReference type="SUPFAM" id="SSF54695">
    <property type="entry name" value="POZ domain"/>
    <property type="match status" value="1"/>
</dbReference>
<keyword evidence="6" id="KW-0408">Iron</keyword>
<feature type="signal peptide" evidence="9">
    <location>
        <begin position="1"/>
        <end position="23"/>
    </location>
</feature>
<dbReference type="InterPro" id="IPR000210">
    <property type="entry name" value="BTB/POZ_dom"/>
</dbReference>
<dbReference type="InterPro" id="IPR038492">
    <property type="entry name" value="GBBH-like_N_sf"/>
</dbReference>
<comment type="similarity">
    <text evidence="2">Belongs to the gamma-BBH/TMLD family.</text>
</comment>
<sequence length="1304" mass="148844">MRVLGSCWSKLLLLRLFPGRKDASSDLSSGDHYHTRKVMMFSGPVNAQWLRGHHYCELHWVGQDERQLENQSSGNGVGNGLAPHLVASPKKKVAFQDISSGSVKPAFGKQITIELDGKPATFDSIFLRDSCKCPRCVNPSSTQKNFETAAIPASIEGSCQVTTELEDHDCVLIDWKNDIPDWPEGHQTALPLDFLRGSLEKEGQVKPATHELSTRVLWETETMSKDIEFIDYNTYMSDEKALYRVLQLLYTHGLVFLKNVPDTISTDSALSVAAIAERIGPIRHTFYGRTWDVRSIPNAKNVAYTHVFLGLHMDLCYMDLTPHLQFLHSMRARAPGGESMFSDSFYAAEVIRRESPDLFEALRTFGVTYNYFNDGMAYRQTRPTIELVNPDDPSSAIKLINWSPPFQGPFAHDIGSKDGGKSLRTYHAAAQRFAELVNDPGNMYEYRMNEGECVMFDNRRVLHARRAFEADKGERWLKGVYLDRDVYANKIVERAINLPQQPPNTVNAMSPETRGQHNTVGLEDLKRLARGASNRSNGSRIAHPMLARRPAPNLLDPSALALSPPPQQNSLTAKALGLTPEEAERLRDEEKCVICRQPGHIARECEGVDNVPTSWEIDIEVPDVAKHFYLNELRADAFVSLKVGKDAAPFLILKSVLCMRSDYFRAMFEGGFQEERSRATSLPDIEPECFALILQWFYTGNILFSDGTTYIGTDRDDTVMNEAIQMYLFADQYDTRALRDAVFDQFARWALSDSHVADGVMMTAAVPLAKALSELPARSATKPAGLDATAQSIMILPEASGLEYGSCSWTGFSRTGHQYSAERTTDVARHLSPEILAPVRLTSLAAALEAYSSARPAIQTLRLCYAFGKDGLNKPAPITKLSQELIDMILEHMYMPQNTRECKEYEWNQNLACFERRCDDNDHWDEEEEERQRCEIVRFIRRKLEKGGWHPSWDSDEESDHEREDEDQGYEDQGYEDQANVLLGEDSPDEANSKNNSLAEDDAKIDNPAEATTARDTLANNPPSERTPSPPLSKRQRYFKQRRWYKRHLSDEDLIYQYGKTHDIITEDHISLEMGTLMHPAYRDDVFPDWRQWEKLCKRRRKNWVKWTDIDEGFQELNDILRSDFGLEIFVSRPGKTPTVEMGGYGYWDPYNRAQAWITLPCRVSPRSDEGEGTREMAQDEALRFRKGMKILMLGKEFKLAEREWWEGGLEPKKKPVWPTAEGEWPRLVSLITPVLDKEDEEDDKHNEDNKRDEDDKHNEDDKHEEDDKHDEDDEDDSSEDESDEEGYNKYWGSNRHVHLTWWG</sequence>
<reference evidence="12 13" key="1">
    <citation type="submission" date="2019-07" db="EMBL/GenBank/DDBJ databases">
        <title>Venturia inaequalis Genome Resource.</title>
        <authorList>
            <person name="Lichtner F.J."/>
        </authorList>
    </citation>
    <scope>NUCLEOTIDE SEQUENCE [LARGE SCALE GENOMIC DNA]</scope>
    <source>
        <strain evidence="12 13">DMI_063113</strain>
    </source>
</reference>
<feature type="compositionally biased region" description="Acidic residues" evidence="8">
    <location>
        <begin position="954"/>
        <end position="972"/>
    </location>
</feature>
<name>A0A8H3UZ10_VENIN</name>
<dbReference type="Pfam" id="PF00651">
    <property type="entry name" value="BTB"/>
    <property type="match status" value="1"/>
</dbReference>
<dbReference type="PROSITE" id="PS50097">
    <property type="entry name" value="BTB"/>
    <property type="match status" value="1"/>
</dbReference>
<keyword evidence="3" id="KW-0479">Metal-binding</keyword>
<dbReference type="CDD" id="cd18186">
    <property type="entry name" value="BTB_POZ_ZBTB_KLHL-like"/>
    <property type="match status" value="1"/>
</dbReference>